<organism evidence="1 2">
    <name type="scientific">Violaceomyces palustris</name>
    <dbReference type="NCBI Taxonomy" id="1673888"/>
    <lineage>
        <taxon>Eukaryota</taxon>
        <taxon>Fungi</taxon>
        <taxon>Dikarya</taxon>
        <taxon>Basidiomycota</taxon>
        <taxon>Ustilaginomycotina</taxon>
        <taxon>Ustilaginomycetes</taxon>
        <taxon>Violaceomycetales</taxon>
        <taxon>Violaceomycetaceae</taxon>
        <taxon>Violaceomyces</taxon>
    </lineage>
</organism>
<protein>
    <submittedName>
        <fullName evidence="1">MFS general substrate transporter</fullName>
    </submittedName>
</protein>
<keyword evidence="2" id="KW-1185">Reference proteome</keyword>
<reference evidence="1 2" key="1">
    <citation type="journal article" date="2018" name="Mol. Biol. Evol.">
        <title>Broad Genomic Sampling Reveals a Smut Pathogenic Ancestry of the Fungal Clade Ustilaginomycotina.</title>
        <authorList>
            <person name="Kijpornyongpan T."/>
            <person name="Mondo S.J."/>
            <person name="Barry K."/>
            <person name="Sandor L."/>
            <person name="Lee J."/>
            <person name="Lipzen A."/>
            <person name="Pangilinan J."/>
            <person name="LaButti K."/>
            <person name="Hainaut M."/>
            <person name="Henrissat B."/>
            <person name="Grigoriev I.V."/>
            <person name="Spatafora J.W."/>
            <person name="Aime M.C."/>
        </authorList>
    </citation>
    <scope>NUCLEOTIDE SEQUENCE [LARGE SCALE GENOMIC DNA]</scope>
    <source>
        <strain evidence="1 2">SA 807</strain>
    </source>
</reference>
<proteinExistence type="predicted"/>
<evidence type="ECO:0000313" key="1">
    <source>
        <dbReference type="EMBL" id="PWN47023.1"/>
    </source>
</evidence>
<dbReference type="EMBL" id="KZ820582">
    <property type="protein sequence ID" value="PWN47023.1"/>
    <property type="molecule type" value="Genomic_DNA"/>
</dbReference>
<accession>A0ACD0NMJ1</accession>
<evidence type="ECO:0000313" key="2">
    <source>
        <dbReference type="Proteomes" id="UP000245626"/>
    </source>
</evidence>
<name>A0ACD0NMJ1_9BASI</name>
<dbReference type="Proteomes" id="UP000245626">
    <property type="component" value="Unassembled WGS sequence"/>
</dbReference>
<sequence>MRLAEKKLLRKIDFQLMPILILIYILNYLDRNNITTARNRGFVKDLGLTDTEYQTALSLLYVGYITLQIPSNLFMAKVGRPSLYLPCCVAAWGVVSGCTALCENFHQLIVVRIFLGMVEAAFFPGALFLLSKWYKKSEIATRTALLFSGSIISNAFSGLVSAGILGGMDGKAGHAGWKWLFIIEGSITVVVAVLAIFILPDFPHNSKFLTEEERQMAQRRLSLDAGESDNEGDSGGAWAGFLLAVRDVKVWILALMLTSCTVGLAFNQFMPTLTATLEYNKTVTLLLTAPIWFFAFIICLLNGLHSDKVGERTMHIIVPLSVGCAGFIISSATMNLGGRFFALFIEASSYAAYTCILGWIAPSIPRPVYKRATALALINAFSQLGNISGSYVWPQKWGPRYWQSNVISLSMFMTTIALVLVHRFMLQRENRELDRSRGPVGTPIGAKSTGEGARYPNALVLEEDIQGVSRSQNISIEKAMQARADFRYML</sequence>
<gene>
    <name evidence="1" type="ORF">IE53DRAFT_321940</name>
</gene>